<sequence>LPGEPPIIDDADVDDWLPRFVVLQGQCLYYYLKSTGKIKLLTCWSSNHR</sequence>
<reference evidence="2" key="2">
    <citation type="journal article" date="2017" name="Nat. Plants">
        <title>The Aegilops tauschii genome reveals multiple impacts of transposons.</title>
        <authorList>
            <person name="Zhao G."/>
            <person name="Zou C."/>
            <person name="Li K."/>
            <person name="Wang K."/>
            <person name="Li T."/>
            <person name="Gao L."/>
            <person name="Zhang X."/>
            <person name="Wang H."/>
            <person name="Yang Z."/>
            <person name="Liu X."/>
            <person name="Jiang W."/>
            <person name="Mao L."/>
            <person name="Kong X."/>
            <person name="Jiao Y."/>
            <person name="Jia J."/>
        </authorList>
    </citation>
    <scope>NUCLEOTIDE SEQUENCE [LARGE SCALE GENOMIC DNA]</scope>
    <source>
        <strain evidence="2">cv. AL8/78</strain>
    </source>
</reference>
<reference evidence="1" key="3">
    <citation type="journal article" date="2017" name="Nature">
        <title>Genome sequence of the progenitor of the wheat D genome Aegilops tauschii.</title>
        <authorList>
            <person name="Luo M.C."/>
            <person name="Gu Y.Q."/>
            <person name="Puiu D."/>
            <person name="Wang H."/>
            <person name="Twardziok S.O."/>
            <person name="Deal K.R."/>
            <person name="Huo N."/>
            <person name="Zhu T."/>
            <person name="Wang L."/>
            <person name="Wang Y."/>
            <person name="McGuire P.E."/>
            <person name="Liu S."/>
            <person name="Long H."/>
            <person name="Ramasamy R.K."/>
            <person name="Rodriguez J.C."/>
            <person name="Van S.L."/>
            <person name="Yuan L."/>
            <person name="Wang Z."/>
            <person name="Xia Z."/>
            <person name="Xiao L."/>
            <person name="Anderson O.D."/>
            <person name="Ouyang S."/>
            <person name="Liang Y."/>
            <person name="Zimin A.V."/>
            <person name="Pertea G."/>
            <person name="Qi P."/>
            <person name="Bennetzen J.L."/>
            <person name="Dai X."/>
            <person name="Dawson M.W."/>
            <person name="Muller H.G."/>
            <person name="Kugler K."/>
            <person name="Rivarola-Duarte L."/>
            <person name="Spannagl M."/>
            <person name="Mayer K.F.X."/>
            <person name="Lu F.H."/>
            <person name="Bevan M.W."/>
            <person name="Leroy P."/>
            <person name="Li P."/>
            <person name="You F.M."/>
            <person name="Sun Q."/>
            <person name="Liu Z."/>
            <person name="Lyons E."/>
            <person name="Wicker T."/>
            <person name="Salzberg S.L."/>
            <person name="Devos K.M."/>
            <person name="Dvorak J."/>
        </authorList>
    </citation>
    <scope>NUCLEOTIDE SEQUENCE [LARGE SCALE GENOMIC DNA]</scope>
    <source>
        <strain evidence="1">cv. AL8/78</strain>
    </source>
</reference>
<dbReference type="AlphaFoldDB" id="A0A453A5K5"/>
<dbReference type="SUPFAM" id="SSF50729">
    <property type="entry name" value="PH domain-like"/>
    <property type="match status" value="1"/>
</dbReference>
<accession>A0A453A5K5</accession>
<evidence type="ECO:0000313" key="1">
    <source>
        <dbReference type="EnsemblPlants" id="AET1Gv21047000.2"/>
    </source>
</evidence>
<reference evidence="1" key="5">
    <citation type="journal article" date="2021" name="G3 (Bethesda)">
        <title>Aegilops tauschii genome assembly Aet v5.0 features greater sequence contiguity and improved annotation.</title>
        <authorList>
            <person name="Wang L."/>
            <person name="Zhu T."/>
            <person name="Rodriguez J.C."/>
            <person name="Deal K.R."/>
            <person name="Dubcovsky J."/>
            <person name="McGuire P.E."/>
            <person name="Lux T."/>
            <person name="Spannagl M."/>
            <person name="Mayer K.F.X."/>
            <person name="Baldrich P."/>
            <person name="Meyers B.C."/>
            <person name="Huo N."/>
            <person name="Gu Y.Q."/>
            <person name="Zhou H."/>
            <person name="Devos K.M."/>
            <person name="Bennetzen J.L."/>
            <person name="Unver T."/>
            <person name="Budak H."/>
            <person name="Gulick P.J."/>
            <person name="Galiba G."/>
            <person name="Kalapos B."/>
            <person name="Nelson D.R."/>
            <person name="Li P."/>
            <person name="You F.M."/>
            <person name="Luo M.C."/>
            <person name="Dvorak J."/>
        </authorList>
    </citation>
    <scope>NUCLEOTIDE SEQUENCE [LARGE SCALE GENOMIC DNA]</scope>
    <source>
        <strain evidence="1">cv. AL8/78</strain>
    </source>
</reference>
<proteinExistence type="predicted"/>
<dbReference type="Gramene" id="AET1Gv21047000.2">
    <property type="protein sequence ID" value="AET1Gv21047000.2"/>
    <property type="gene ID" value="AET1Gv21047000"/>
</dbReference>
<organism evidence="1 2">
    <name type="scientific">Aegilops tauschii subsp. strangulata</name>
    <name type="common">Goatgrass</name>
    <dbReference type="NCBI Taxonomy" id="200361"/>
    <lineage>
        <taxon>Eukaryota</taxon>
        <taxon>Viridiplantae</taxon>
        <taxon>Streptophyta</taxon>
        <taxon>Embryophyta</taxon>
        <taxon>Tracheophyta</taxon>
        <taxon>Spermatophyta</taxon>
        <taxon>Magnoliopsida</taxon>
        <taxon>Liliopsida</taxon>
        <taxon>Poales</taxon>
        <taxon>Poaceae</taxon>
        <taxon>BOP clade</taxon>
        <taxon>Pooideae</taxon>
        <taxon>Triticodae</taxon>
        <taxon>Triticeae</taxon>
        <taxon>Triticinae</taxon>
        <taxon>Aegilops</taxon>
    </lineage>
</organism>
<reference evidence="1" key="4">
    <citation type="submission" date="2019-03" db="UniProtKB">
        <authorList>
            <consortium name="EnsemblPlants"/>
        </authorList>
    </citation>
    <scope>IDENTIFICATION</scope>
</reference>
<evidence type="ECO:0000313" key="2">
    <source>
        <dbReference type="Proteomes" id="UP000015105"/>
    </source>
</evidence>
<dbReference type="PANTHER" id="PTHR34837:SF2">
    <property type="entry name" value="OS05G0595500 PROTEIN"/>
    <property type="match status" value="1"/>
</dbReference>
<name>A0A453A5K5_AEGTS</name>
<keyword evidence="2" id="KW-1185">Reference proteome</keyword>
<dbReference type="Proteomes" id="UP000015105">
    <property type="component" value="Chromosome 1D"/>
</dbReference>
<reference evidence="2" key="1">
    <citation type="journal article" date="2014" name="Science">
        <title>Ancient hybridizations among the ancestral genomes of bread wheat.</title>
        <authorList>
            <consortium name="International Wheat Genome Sequencing Consortium,"/>
            <person name="Marcussen T."/>
            <person name="Sandve S.R."/>
            <person name="Heier L."/>
            <person name="Spannagl M."/>
            <person name="Pfeifer M."/>
            <person name="Jakobsen K.S."/>
            <person name="Wulff B.B."/>
            <person name="Steuernagel B."/>
            <person name="Mayer K.F."/>
            <person name="Olsen O.A."/>
        </authorList>
    </citation>
    <scope>NUCLEOTIDE SEQUENCE [LARGE SCALE GENOMIC DNA]</scope>
    <source>
        <strain evidence="2">cv. AL8/78</strain>
    </source>
</reference>
<dbReference type="EnsemblPlants" id="AET1Gv21047000.2">
    <property type="protein sequence ID" value="AET1Gv21047000.2"/>
    <property type="gene ID" value="AET1Gv21047000"/>
</dbReference>
<dbReference type="PANTHER" id="PTHR34837">
    <property type="entry name" value="OS05G0595500 PROTEIN"/>
    <property type="match status" value="1"/>
</dbReference>
<protein>
    <submittedName>
        <fullName evidence="1">Uncharacterized protein</fullName>
    </submittedName>
</protein>